<feature type="compositionally biased region" description="Low complexity" evidence="1">
    <location>
        <begin position="1"/>
        <end position="12"/>
    </location>
</feature>
<evidence type="ECO:0000256" key="1">
    <source>
        <dbReference type="SAM" id="MobiDB-lite"/>
    </source>
</evidence>
<dbReference type="AlphaFoldDB" id="A0AA97KKQ9"/>
<proteinExistence type="predicted"/>
<sequence length="470" mass="52420">MEEAAALLVRGRGAAGREKPKEFLSNSQRTGRTPNLSFLGLGRSHALHNGISDGSSMDQREIGHPTRHITETPTIDELEESLRKLKVQVDSLTSSLSFHPDEEDVLDLASPGDSNPFSSRWPEAPSGTYVESSIGGPPKPPDESEWFLKPKHLLRSLGDYSALTHLGLPTFALSSTDRVAGMLGSEIAARNSVASSDLAFPLKLGAPHVIGVRSLLPPKIPVRSRSPERAVLSCDRGRSLSLSHSESPRSWSFSPASKRSRWLRSRSQSPRPVWRPSSAKANACAQPPPQLGRPRSSKKKNGSSRQSRWRLYRPGSLASRADTPGRASERKAQYDSWSPYSLPSAAISSPTAQEINERFLQTLAEGATGSSLIEMSPYQKELARLRLERLRVEEAWLLELKRQQELERTRGPKPKWYEIKNSQFHYEARKNNELLRNSQDLQSVYKYRQELATASKEFQQLPSSTYLETH</sequence>
<feature type="region of interest" description="Disordered" evidence="1">
    <location>
        <begin position="1"/>
        <end position="39"/>
    </location>
</feature>
<evidence type="ECO:0000313" key="2">
    <source>
        <dbReference type="Proteomes" id="UP001190640"/>
    </source>
</evidence>
<dbReference type="GeneID" id="129344829"/>
<dbReference type="RefSeq" id="XP_054857706.1">
    <property type="nucleotide sequence ID" value="XM_055001731.1"/>
</dbReference>
<feature type="region of interest" description="Disordered" evidence="1">
    <location>
        <begin position="261"/>
        <end position="334"/>
    </location>
</feature>
<accession>A0AA97KKQ9</accession>
<organism evidence="2 3">
    <name type="scientific">Eublepharis macularius</name>
    <name type="common">Leopard gecko</name>
    <name type="synonym">Cyrtodactylus macularius</name>
    <dbReference type="NCBI Taxonomy" id="481883"/>
    <lineage>
        <taxon>Eukaryota</taxon>
        <taxon>Metazoa</taxon>
        <taxon>Chordata</taxon>
        <taxon>Craniata</taxon>
        <taxon>Vertebrata</taxon>
        <taxon>Euteleostomi</taxon>
        <taxon>Lepidosauria</taxon>
        <taxon>Squamata</taxon>
        <taxon>Bifurcata</taxon>
        <taxon>Gekkota</taxon>
        <taxon>Eublepharidae</taxon>
        <taxon>Eublepharinae</taxon>
        <taxon>Eublepharis</taxon>
    </lineage>
</organism>
<gene>
    <name evidence="3" type="primary">LOC129344829</name>
</gene>
<dbReference type="Proteomes" id="UP001190640">
    <property type="component" value="Chromosome 17"/>
</dbReference>
<name>A0AA97KKQ9_EUBMA</name>
<feature type="compositionally biased region" description="Polar residues" evidence="1">
    <location>
        <begin position="24"/>
        <end position="36"/>
    </location>
</feature>
<feature type="region of interest" description="Disordered" evidence="1">
    <location>
        <begin position="110"/>
        <end position="142"/>
    </location>
</feature>
<reference evidence="3" key="1">
    <citation type="submission" date="2025-08" db="UniProtKB">
        <authorList>
            <consortium name="RefSeq"/>
        </authorList>
    </citation>
    <scope>IDENTIFICATION</scope>
    <source>
        <tissue evidence="3">Blood</tissue>
    </source>
</reference>
<keyword evidence="2" id="KW-1185">Reference proteome</keyword>
<dbReference type="KEGG" id="emc:129344829"/>
<protein>
    <submittedName>
        <fullName evidence="3">Uncharacterized protein LOC129344829</fullName>
    </submittedName>
</protein>
<evidence type="ECO:0000313" key="3">
    <source>
        <dbReference type="RefSeq" id="XP_054857706.1"/>
    </source>
</evidence>
<feature type="compositionally biased region" description="Basic residues" evidence="1">
    <location>
        <begin position="295"/>
        <end position="311"/>
    </location>
</feature>